<organism evidence="1 2">
    <name type="scientific">Phaeobacter gallaeciensis</name>
    <dbReference type="NCBI Taxonomy" id="60890"/>
    <lineage>
        <taxon>Bacteria</taxon>
        <taxon>Pseudomonadati</taxon>
        <taxon>Pseudomonadota</taxon>
        <taxon>Alphaproteobacteria</taxon>
        <taxon>Rhodobacterales</taxon>
        <taxon>Roseobacteraceae</taxon>
        <taxon>Phaeobacter</taxon>
    </lineage>
</organism>
<proteinExistence type="predicted"/>
<name>A0A1B0ZUJ5_9RHOB</name>
<dbReference type="EMBL" id="CP015124">
    <property type="protein sequence ID" value="ANP37845.1"/>
    <property type="molecule type" value="Genomic_DNA"/>
</dbReference>
<gene>
    <name evidence="1" type="ORF">JL2886_02959</name>
</gene>
<accession>A0A1B0ZUJ5</accession>
<reference evidence="1 2" key="1">
    <citation type="submission" date="2016-04" db="EMBL/GenBank/DDBJ databases">
        <authorList>
            <person name="Evans L.H."/>
            <person name="Alamgir A."/>
            <person name="Owens N."/>
            <person name="Weber N.D."/>
            <person name="Virtaneva K."/>
            <person name="Barbian K."/>
            <person name="Babar A."/>
            <person name="Rosenke K."/>
        </authorList>
    </citation>
    <scope>NUCLEOTIDE SEQUENCE [LARGE SCALE GENOMIC DNA]</scope>
    <source>
        <strain evidence="1 2">JL2886</strain>
    </source>
</reference>
<dbReference type="Proteomes" id="UP000092565">
    <property type="component" value="Chromosome"/>
</dbReference>
<evidence type="ECO:0000313" key="1">
    <source>
        <dbReference type="EMBL" id="ANP37845.1"/>
    </source>
</evidence>
<evidence type="ECO:0000313" key="2">
    <source>
        <dbReference type="Proteomes" id="UP000092565"/>
    </source>
</evidence>
<protein>
    <submittedName>
        <fullName evidence="1">Uncharacterized protein</fullName>
    </submittedName>
</protein>
<sequence length="40" mass="4610">MCSPFLFREYAAIPGPDQKFSPSWDEIEAMRSRRKNSGGF</sequence>
<keyword evidence="2" id="KW-1185">Reference proteome</keyword>
<dbReference type="AlphaFoldDB" id="A0A1B0ZUJ5"/>